<evidence type="ECO:0000259" key="2">
    <source>
        <dbReference type="Pfam" id="PF00561"/>
    </source>
</evidence>
<proteinExistence type="predicted"/>
<feature type="region of interest" description="Disordered" evidence="1">
    <location>
        <begin position="89"/>
        <end position="116"/>
    </location>
</feature>
<dbReference type="HOGENOM" id="CLU_2093528_0_0_11"/>
<feature type="compositionally biased region" description="Low complexity" evidence="1">
    <location>
        <begin position="103"/>
        <end position="116"/>
    </location>
</feature>
<reference evidence="3 4" key="1">
    <citation type="submission" date="2011-05" db="EMBL/GenBank/DDBJ databases">
        <title>Complete sequence of Isoptericola variabilis 225.</title>
        <authorList>
            <consortium name="US DOE Joint Genome Institute"/>
            <person name="Lucas S."/>
            <person name="Han J."/>
            <person name="Lapidus A."/>
            <person name="Cheng J.-F."/>
            <person name="Goodwin L."/>
            <person name="Pitluck S."/>
            <person name="Peters L."/>
            <person name="Mikhailova N."/>
            <person name="Zeytun A."/>
            <person name="Han C."/>
            <person name="Tapia R."/>
            <person name="Land M."/>
            <person name="Hauser L."/>
            <person name="Kyrpides N."/>
            <person name="Ivanova N."/>
            <person name="Pagani I."/>
            <person name="Siebers A."/>
            <person name="Allgaier M."/>
            <person name="Thelen M."/>
            <person name="Hugenholtz P."/>
            <person name="Gladden J."/>
            <person name="Woyke T."/>
        </authorList>
    </citation>
    <scope>NUCLEOTIDE SEQUENCE [LARGE SCALE GENOMIC DNA]</scope>
    <source>
        <strain evidence="4">225</strain>
    </source>
</reference>
<evidence type="ECO:0000313" key="4">
    <source>
        <dbReference type="Proteomes" id="UP000009236"/>
    </source>
</evidence>
<protein>
    <recommendedName>
        <fullName evidence="2">AB hydrolase-1 domain-containing protein</fullName>
    </recommendedName>
</protein>
<dbReference type="STRING" id="743718.Isova_2255"/>
<organism evidence="4">
    <name type="scientific">Isoptericola variabilis (strain 225)</name>
    <dbReference type="NCBI Taxonomy" id="743718"/>
    <lineage>
        <taxon>Bacteria</taxon>
        <taxon>Bacillati</taxon>
        <taxon>Actinomycetota</taxon>
        <taxon>Actinomycetes</taxon>
        <taxon>Micrococcales</taxon>
        <taxon>Promicromonosporaceae</taxon>
        <taxon>Isoptericola</taxon>
    </lineage>
</organism>
<evidence type="ECO:0000256" key="1">
    <source>
        <dbReference type="SAM" id="MobiDB-lite"/>
    </source>
</evidence>
<keyword evidence="4" id="KW-1185">Reference proteome</keyword>
<feature type="domain" description="AB hydrolase-1" evidence="2">
    <location>
        <begin position="51"/>
        <end position="96"/>
    </location>
</feature>
<dbReference type="GO" id="GO:0003824">
    <property type="term" value="F:catalytic activity"/>
    <property type="evidence" value="ECO:0007669"/>
    <property type="project" value="UniProtKB-ARBA"/>
</dbReference>
<dbReference type="AlphaFoldDB" id="F6FR25"/>
<dbReference type="Proteomes" id="UP000009236">
    <property type="component" value="Chromosome"/>
</dbReference>
<dbReference type="SUPFAM" id="SSF53474">
    <property type="entry name" value="alpha/beta-Hydrolases"/>
    <property type="match status" value="1"/>
</dbReference>
<name>F6FR25_ISOV2</name>
<dbReference type="InterPro" id="IPR029058">
    <property type="entry name" value="AB_hydrolase_fold"/>
</dbReference>
<dbReference type="Pfam" id="PF00561">
    <property type="entry name" value="Abhydrolase_1"/>
    <property type="match status" value="1"/>
</dbReference>
<accession>F6FR25</accession>
<dbReference type="InterPro" id="IPR000073">
    <property type="entry name" value="AB_hydrolase_1"/>
</dbReference>
<dbReference type="Gene3D" id="3.40.50.1820">
    <property type="entry name" value="alpha/beta hydrolase"/>
    <property type="match status" value="1"/>
</dbReference>
<dbReference type="EMBL" id="CP002810">
    <property type="protein sequence ID" value="AEG44975.1"/>
    <property type="molecule type" value="Genomic_DNA"/>
</dbReference>
<gene>
    <name evidence="3" type="ordered locus">Isova_2255</name>
</gene>
<sequence>MDDVDRTYADTAVKPSWPELPGVTHRFVDLPGIRMHVVTAGPGLATTTARPVLLLHGVPEHWWQWRTMIPALAADRLVVVPDLRGAGWTDAPEGSYRATRSPTWRLSTGTRSTRTT</sequence>
<evidence type="ECO:0000313" key="3">
    <source>
        <dbReference type="EMBL" id="AEG44975.1"/>
    </source>
</evidence>
<dbReference type="eggNOG" id="COG0596">
    <property type="taxonomic scope" value="Bacteria"/>
</dbReference>
<dbReference type="KEGG" id="iva:Isova_2255"/>
<dbReference type="RefSeq" id="WP_013839366.1">
    <property type="nucleotide sequence ID" value="NC_015588.1"/>
</dbReference>
<dbReference type="PANTHER" id="PTHR43329">
    <property type="entry name" value="EPOXIDE HYDROLASE"/>
    <property type="match status" value="1"/>
</dbReference>